<accession>A0A269PFM8</accession>
<evidence type="ECO:0000313" key="2">
    <source>
        <dbReference type="EMBL" id="PAJ70069.1"/>
    </source>
</evidence>
<gene>
    <name evidence="2" type="ORF">CIG21_06485</name>
</gene>
<feature type="transmembrane region" description="Helical" evidence="1">
    <location>
        <begin position="201"/>
        <end position="221"/>
    </location>
</feature>
<evidence type="ECO:0000256" key="1">
    <source>
        <dbReference type="SAM" id="Phobius"/>
    </source>
</evidence>
<organism evidence="2 3">
    <name type="scientific">Corynebacterium hadale</name>
    <dbReference type="NCBI Taxonomy" id="2026255"/>
    <lineage>
        <taxon>Bacteria</taxon>
        <taxon>Bacillati</taxon>
        <taxon>Actinomycetota</taxon>
        <taxon>Actinomycetes</taxon>
        <taxon>Mycobacteriales</taxon>
        <taxon>Corynebacteriaceae</taxon>
        <taxon>Corynebacterium</taxon>
    </lineage>
</organism>
<feature type="transmembrane region" description="Helical" evidence="1">
    <location>
        <begin position="67"/>
        <end position="86"/>
    </location>
</feature>
<keyword evidence="1" id="KW-0472">Membrane</keyword>
<dbReference type="InterPro" id="IPR011397">
    <property type="entry name" value="YhfC"/>
</dbReference>
<evidence type="ECO:0008006" key="4">
    <source>
        <dbReference type="Google" id="ProtNLM"/>
    </source>
</evidence>
<dbReference type="Proteomes" id="UP000215771">
    <property type="component" value="Unassembled WGS sequence"/>
</dbReference>
<proteinExistence type="predicted"/>
<dbReference type="AlphaFoldDB" id="A0A269PFM8"/>
<comment type="caution">
    <text evidence="2">The sequence shown here is derived from an EMBL/GenBank/DDBJ whole genome shotgun (WGS) entry which is preliminary data.</text>
</comment>
<evidence type="ECO:0000313" key="3">
    <source>
        <dbReference type="Proteomes" id="UP000215771"/>
    </source>
</evidence>
<keyword evidence="1" id="KW-1133">Transmembrane helix</keyword>
<feature type="transmembrane region" description="Helical" evidence="1">
    <location>
        <begin position="6"/>
        <end position="24"/>
    </location>
</feature>
<dbReference type="EMBL" id="NQMQ01000011">
    <property type="protein sequence ID" value="PAJ70069.1"/>
    <property type="molecule type" value="Genomic_DNA"/>
</dbReference>
<reference evidence="2 3" key="1">
    <citation type="submission" date="2017-08" db="EMBL/GenBank/DDBJ databases">
        <authorList>
            <person name="de Groot N.N."/>
        </authorList>
    </citation>
    <scope>NUCLEOTIDE SEQUENCE [LARGE SCALE GENOMIC DNA]</scope>
    <source>
        <strain evidence="2 3">NBT06-6</strain>
    </source>
</reference>
<dbReference type="Pfam" id="PF10086">
    <property type="entry name" value="YhfC"/>
    <property type="match status" value="1"/>
</dbReference>
<name>A0A269PFM8_9CORY</name>
<protein>
    <recommendedName>
        <fullName evidence="4">YhfC family intramembrane metalloprotease</fullName>
    </recommendedName>
</protein>
<keyword evidence="1" id="KW-0812">Transmembrane</keyword>
<feature type="transmembrane region" description="Helical" evidence="1">
    <location>
        <begin position="179"/>
        <end position="196"/>
    </location>
</feature>
<feature type="transmembrane region" description="Helical" evidence="1">
    <location>
        <begin position="36"/>
        <end position="55"/>
    </location>
</feature>
<dbReference type="RefSeq" id="WP_095277129.1">
    <property type="nucleotide sequence ID" value="NZ_CP047655.1"/>
</dbReference>
<feature type="transmembrane region" description="Helical" evidence="1">
    <location>
        <begin position="107"/>
        <end position="128"/>
    </location>
</feature>
<sequence>MTPIVLVGLQLIGIVVIVLAAWFLGKKLLGYPWSALGWGVLAFPLSQVFRFLLIYPVNMLWGAIFDAHTALIATTLTLIATSGLFEETTRWVVMRFWAKRTRAWRDGVGFGLGHGGIEALLTIGSVSINNIVLLLAADQILEAVESQQNPEATEAVNQQIDAVHSITAALAGMSLYERILAITLHVAMSVLVLRAVREHRWVLWLAAVAIHIAFNSIAVGMMQLGPAAMYSAMTVSTLALLWALLKGPLSRKAVETKPAEPPLTA</sequence>
<feature type="transmembrane region" description="Helical" evidence="1">
    <location>
        <begin position="227"/>
        <end position="245"/>
    </location>
</feature>